<keyword evidence="4" id="KW-1185">Reference proteome</keyword>
<gene>
    <name evidence="1" type="ORF">RTCCBAU85039_0837</name>
    <name evidence="2" type="ORF">SAMN05216228_100216</name>
</gene>
<accession>A0A1H8DDA6</accession>
<reference evidence="2 4" key="3">
    <citation type="submission" date="2016-10" db="EMBL/GenBank/DDBJ databases">
        <authorList>
            <person name="Varghese N."/>
            <person name="Submissions S."/>
        </authorList>
    </citation>
    <scope>NUCLEOTIDE SEQUENCE [LARGE SCALE GENOMIC DNA]</scope>
    <source>
        <strain evidence="2 4">CGMCC 1.7071</strain>
    </source>
</reference>
<protein>
    <submittedName>
        <fullName evidence="1">Uncharacterized protein</fullName>
    </submittedName>
</protein>
<evidence type="ECO:0000313" key="4">
    <source>
        <dbReference type="Proteomes" id="UP000198939"/>
    </source>
</evidence>
<reference evidence="3" key="2">
    <citation type="submission" date="2016-10" db="EMBL/GenBank/DDBJ databases">
        <authorList>
            <person name="Wibberg D."/>
        </authorList>
    </citation>
    <scope>NUCLEOTIDE SEQUENCE [LARGE SCALE GENOMIC DNA]</scope>
</reference>
<dbReference type="EMBL" id="FNXB01000004">
    <property type="protein sequence ID" value="SEH51383.1"/>
    <property type="molecule type" value="Genomic_DNA"/>
</dbReference>
<proteinExistence type="predicted"/>
<dbReference type="Proteomes" id="UP000198939">
    <property type="component" value="Unassembled WGS sequence"/>
</dbReference>
<dbReference type="Proteomes" id="UP000183063">
    <property type="component" value="Unassembled WGS sequence"/>
</dbReference>
<organism evidence="1 3">
    <name type="scientific">Rhizobium tibeticum</name>
    <dbReference type="NCBI Taxonomy" id="501024"/>
    <lineage>
        <taxon>Bacteria</taxon>
        <taxon>Pseudomonadati</taxon>
        <taxon>Pseudomonadota</taxon>
        <taxon>Alphaproteobacteria</taxon>
        <taxon>Hyphomicrobiales</taxon>
        <taxon>Rhizobiaceae</taxon>
        <taxon>Rhizobium/Agrobacterium group</taxon>
        <taxon>Rhizobium</taxon>
    </lineage>
</organism>
<dbReference type="AlphaFoldDB" id="A0A1H8DDA6"/>
<evidence type="ECO:0000313" key="3">
    <source>
        <dbReference type="Proteomes" id="UP000183063"/>
    </source>
</evidence>
<dbReference type="EMBL" id="FOCV01000002">
    <property type="protein sequence ID" value="SEN05270.1"/>
    <property type="molecule type" value="Genomic_DNA"/>
</dbReference>
<evidence type="ECO:0000313" key="1">
    <source>
        <dbReference type="EMBL" id="SEH51383.1"/>
    </source>
</evidence>
<reference evidence="1" key="1">
    <citation type="submission" date="2016-10" db="EMBL/GenBank/DDBJ databases">
        <authorList>
            <person name="de Groot N.N."/>
        </authorList>
    </citation>
    <scope>NUCLEOTIDE SEQUENCE [LARGE SCALE GENOMIC DNA]</scope>
    <source>
        <strain evidence="1">CCBAU85039</strain>
    </source>
</reference>
<sequence>MVIYSLAARLNQSIQSVMSMPEEEFYGWIAFFELTKPA</sequence>
<name>A0A1H8DDA6_9HYPH</name>
<evidence type="ECO:0000313" key="2">
    <source>
        <dbReference type="EMBL" id="SEN05270.1"/>
    </source>
</evidence>